<organism evidence="3 4">
    <name type="scientific">Jannaschia aquimarina</name>
    <dbReference type="NCBI Taxonomy" id="935700"/>
    <lineage>
        <taxon>Bacteria</taxon>
        <taxon>Pseudomonadati</taxon>
        <taxon>Pseudomonadota</taxon>
        <taxon>Alphaproteobacteria</taxon>
        <taxon>Rhodobacterales</taxon>
        <taxon>Roseobacteraceae</taxon>
        <taxon>Jannaschia</taxon>
    </lineage>
</organism>
<keyword evidence="2" id="KW-0464">Manganese</keyword>
<keyword evidence="4" id="KW-1185">Reference proteome</keyword>
<evidence type="ECO:0000256" key="2">
    <source>
        <dbReference type="PIRSR" id="PIRSR005962-1"/>
    </source>
</evidence>
<dbReference type="PANTHER" id="PTHR11014:SF169">
    <property type="entry name" value="CLAN MH, FAMILY M20, PEPTIDASE T-LIKE METALLOPEPTIDASE"/>
    <property type="match status" value="1"/>
</dbReference>
<dbReference type="SUPFAM" id="SSF53187">
    <property type="entry name" value="Zn-dependent exopeptidases"/>
    <property type="match status" value="1"/>
</dbReference>
<reference evidence="3 4" key="1">
    <citation type="submission" date="2015-02" db="EMBL/GenBank/DDBJ databases">
        <title>Genome Sequence of Jannaschia aquimarina DSM28248, a member of the Roseobacter clade.</title>
        <authorList>
            <person name="Voget S."/>
            <person name="Daniel R."/>
        </authorList>
    </citation>
    <scope>NUCLEOTIDE SEQUENCE [LARGE SCALE GENOMIC DNA]</scope>
    <source>
        <strain evidence="3 4">GSW-M26</strain>
    </source>
</reference>
<dbReference type="SUPFAM" id="SSF55031">
    <property type="entry name" value="Bacterial exopeptidase dimerisation domain"/>
    <property type="match status" value="1"/>
</dbReference>
<dbReference type="InterPro" id="IPR036264">
    <property type="entry name" value="Bact_exopeptidase_dim_dom"/>
</dbReference>
<dbReference type="Gene3D" id="3.40.630.10">
    <property type="entry name" value="Zn peptidases"/>
    <property type="match status" value="1"/>
</dbReference>
<accession>A0A0D1EGC4</accession>
<dbReference type="InterPro" id="IPR002933">
    <property type="entry name" value="Peptidase_M20"/>
</dbReference>
<dbReference type="Gene3D" id="3.30.70.360">
    <property type="match status" value="1"/>
</dbReference>
<evidence type="ECO:0000313" key="4">
    <source>
        <dbReference type="Proteomes" id="UP000032232"/>
    </source>
</evidence>
<dbReference type="PATRIC" id="fig|935700.4.peg.2305"/>
<comment type="cofactor">
    <cofactor evidence="2">
        <name>Mn(2+)</name>
        <dbReference type="ChEBI" id="CHEBI:29035"/>
    </cofactor>
    <text evidence="2">The Mn(2+) ion enhances activity.</text>
</comment>
<feature type="binding site" evidence="2">
    <location>
        <position position="99"/>
    </location>
    <ligand>
        <name>Mn(2+)</name>
        <dbReference type="ChEBI" id="CHEBI:29035"/>
        <label>2</label>
    </ligand>
</feature>
<dbReference type="Pfam" id="PF01546">
    <property type="entry name" value="Peptidase_M20"/>
    <property type="match status" value="1"/>
</dbReference>
<comment type="caution">
    <text evidence="3">The sequence shown here is derived from an EMBL/GenBank/DDBJ whole genome shotgun (WGS) entry which is preliminary data.</text>
</comment>
<dbReference type="Proteomes" id="UP000032232">
    <property type="component" value="Unassembled WGS sequence"/>
</dbReference>
<dbReference type="InterPro" id="IPR017439">
    <property type="entry name" value="Amidohydrolase"/>
</dbReference>
<keyword evidence="2" id="KW-0479">Metal-binding</keyword>
<dbReference type="PIRSF" id="PIRSF005962">
    <property type="entry name" value="Pept_M20D_amidohydro"/>
    <property type="match status" value="1"/>
</dbReference>
<protein>
    <submittedName>
        <fullName evidence="3">YxeP_2 protein</fullName>
        <ecNumber evidence="3">3.-.-.-</ecNumber>
    </submittedName>
</protein>
<dbReference type="GO" id="GO:0046872">
    <property type="term" value="F:metal ion binding"/>
    <property type="evidence" value="ECO:0007669"/>
    <property type="project" value="UniProtKB-KW"/>
</dbReference>
<proteinExistence type="predicted"/>
<dbReference type="EMBL" id="JYFE01000041">
    <property type="protein sequence ID" value="KIT15971.1"/>
    <property type="molecule type" value="Genomic_DNA"/>
</dbReference>
<sequence length="376" mass="39080">MDRLTPSDIEDLTAFRRALHAAPEVSGQEVETAACIADALRSLGARVVTGLGGHGVAGVFGTGDETVMLRCELDALPIQEKGASSHRSRTDGVAHLCGHDGHMATMIGVARLLARRPPSVGRVVLLFQPAEEIGTGAIAVCEDPAFADLAPDWAFALHNLPEIPTGEAHIPDGPSSAASVGLCIELGGTEAHAAAPETGRSPAGEIAALMTALPALSRGRFPYPDFRLVTLTHVALGEPAFGIAPGQGRIHVTARTVSDERLLELERNVGNTISSGTADLDVRITEHDRFLAGANDPSAAAHLRRAAEAVGLVVSHGLPLRASEDFGRFGHDCPAAMLFLGCGPGPALHNPDYDFDDDLIAPGAHLLLEAARGIVG</sequence>
<dbReference type="EC" id="3.-.-.-" evidence="3"/>
<feature type="binding site" evidence="2">
    <location>
        <position position="158"/>
    </location>
    <ligand>
        <name>Mn(2+)</name>
        <dbReference type="ChEBI" id="CHEBI:29035"/>
        <label>2</label>
    </ligand>
</feature>
<feature type="binding site" evidence="2">
    <location>
        <position position="132"/>
    </location>
    <ligand>
        <name>Mn(2+)</name>
        <dbReference type="ChEBI" id="CHEBI:29035"/>
        <label>2</label>
    </ligand>
</feature>
<dbReference type="PANTHER" id="PTHR11014">
    <property type="entry name" value="PEPTIDASE M20 FAMILY MEMBER"/>
    <property type="match status" value="1"/>
</dbReference>
<dbReference type="RefSeq" id="WP_043919036.1">
    <property type="nucleotide sequence ID" value="NZ_FZPF01000004.1"/>
</dbReference>
<dbReference type="STRING" id="935700.jaqu_22410"/>
<evidence type="ECO:0000256" key="1">
    <source>
        <dbReference type="ARBA" id="ARBA00022801"/>
    </source>
</evidence>
<dbReference type="NCBIfam" id="TIGR01891">
    <property type="entry name" value="amidohydrolases"/>
    <property type="match status" value="1"/>
</dbReference>
<evidence type="ECO:0000313" key="3">
    <source>
        <dbReference type="EMBL" id="KIT15971.1"/>
    </source>
</evidence>
<name>A0A0D1EGC4_9RHOB</name>
<keyword evidence="1 3" id="KW-0378">Hydrolase</keyword>
<gene>
    <name evidence="3" type="primary">yxeP_2</name>
    <name evidence="3" type="ORF">jaqu_22410</name>
</gene>
<feature type="binding site" evidence="2">
    <location>
        <position position="97"/>
    </location>
    <ligand>
        <name>Mn(2+)</name>
        <dbReference type="ChEBI" id="CHEBI:29035"/>
        <label>2</label>
    </ligand>
</feature>
<dbReference type="OrthoDB" id="9777385at2"/>
<dbReference type="GO" id="GO:0016787">
    <property type="term" value="F:hydrolase activity"/>
    <property type="evidence" value="ECO:0007669"/>
    <property type="project" value="UniProtKB-KW"/>
</dbReference>
<dbReference type="AlphaFoldDB" id="A0A0D1EGC4"/>
<feature type="binding site" evidence="2">
    <location>
        <position position="349"/>
    </location>
    <ligand>
        <name>Mn(2+)</name>
        <dbReference type="ChEBI" id="CHEBI:29035"/>
        <label>2</label>
    </ligand>
</feature>